<protein>
    <submittedName>
        <fullName evidence="2">Phosphotransferase</fullName>
    </submittedName>
</protein>
<dbReference type="InterPro" id="IPR002575">
    <property type="entry name" value="Aminoglycoside_PTrfase"/>
</dbReference>
<proteinExistence type="predicted"/>
<reference evidence="3" key="1">
    <citation type="journal article" date="2019" name="Int. J. Syst. Evol. Microbiol.">
        <title>The Global Catalogue of Microorganisms (GCM) 10K type strain sequencing project: providing services to taxonomists for standard genome sequencing and annotation.</title>
        <authorList>
            <consortium name="The Broad Institute Genomics Platform"/>
            <consortium name="The Broad Institute Genome Sequencing Center for Infectious Disease"/>
            <person name="Wu L."/>
            <person name="Ma J."/>
        </authorList>
    </citation>
    <scope>NUCLEOTIDE SEQUENCE [LARGE SCALE GENOMIC DNA]</scope>
    <source>
        <strain evidence="3">CGMCC 1.3240</strain>
    </source>
</reference>
<evidence type="ECO:0000313" key="2">
    <source>
        <dbReference type="EMBL" id="MFC5649611.1"/>
    </source>
</evidence>
<dbReference type="EMBL" id="JBHSOW010000039">
    <property type="protein sequence ID" value="MFC5649611.1"/>
    <property type="molecule type" value="Genomic_DNA"/>
</dbReference>
<evidence type="ECO:0000313" key="3">
    <source>
        <dbReference type="Proteomes" id="UP001596047"/>
    </source>
</evidence>
<dbReference type="Gene3D" id="3.90.1200.10">
    <property type="match status" value="1"/>
</dbReference>
<dbReference type="Gene3D" id="3.30.200.150">
    <property type="match status" value="1"/>
</dbReference>
<accession>A0ABW0VUX3</accession>
<dbReference type="InterPro" id="IPR011009">
    <property type="entry name" value="Kinase-like_dom_sf"/>
</dbReference>
<dbReference type="Proteomes" id="UP001596047">
    <property type="component" value="Unassembled WGS sequence"/>
</dbReference>
<dbReference type="SUPFAM" id="SSF56112">
    <property type="entry name" value="Protein kinase-like (PK-like)"/>
    <property type="match status" value="1"/>
</dbReference>
<name>A0ABW0VUX3_9BACL</name>
<evidence type="ECO:0000259" key="1">
    <source>
        <dbReference type="Pfam" id="PF01636"/>
    </source>
</evidence>
<dbReference type="RefSeq" id="WP_379188144.1">
    <property type="nucleotide sequence ID" value="NZ_JBHSOW010000039.1"/>
</dbReference>
<sequence>MEDSVVTKAERIAGGFLAEQVKTSYRIIEKGIDNQVCVVETESRKVAVRMNAKDTFPSYIKEKWCIEQAAAVGILGPEVLSIGIVDETAYMIQTFIDGDNGLESTIPKSDVWRRLGEYAKLIHSIQVKGYGKNLIDPVHGEFQSPSHAESDGSWQGYVQYNINSLTEHDRLIQLGIITPKESQRVRKLFENVKKETFPFGLHHGDLSVKNTIVNKANQVILLDWNNAEVSVVPHETVIQVMQYQMLGLKEGPNMEEFKAFLDGYGISENDLADMRHVLLLRAFDNLRWAIDRSPDRIEAYAAFAKHVVDMIMD</sequence>
<gene>
    <name evidence="2" type="ORF">ACFPYJ_10860</name>
</gene>
<comment type="caution">
    <text evidence="2">The sequence shown here is derived from an EMBL/GenBank/DDBJ whole genome shotgun (WGS) entry which is preliminary data.</text>
</comment>
<feature type="domain" description="Aminoglycoside phosphotransferase" evidence="1">
    <location>
        <begin position="25"/>
        <end position="232"/>
    </location>
</feature>
<dbReference type="Pfam" id="PF01636">
    <property type="entry name" value="APH"/>
    <property type="match status" value="1"/>
</dbReference>
<organism evidence="2 3">
    <name type="scientific">Paenibacillus solisilvae</name>
    <dbReference type="NCBI Taxonomy" id="2486751"/>
    <lineage>
        <taxon>Bacteria</taxon>
        <taxon>Bacillati</taxon>
        <taxon>Bacillota</taxon>
        <taxon>Bacilli</taxon>
        <taxon>Bacillales</taxon>
        <taxon>Paenibacillaceae</taxon>
        <taxon>Paenibacillus</taxon>
    </lineage>
</organism>
<keyword evidence="3" id="KW-1185">Reference proteome</keyword>